<keyword evidence="4" id="KW-1185">Reference proteome</keyword>
<feature type="transmembrane region" description="Helical" evidence="1">
    <location>
        <begin position="180"/>
        <end position="197"/>
    </location>
</feature>
<dbReference type="EMBL" id="JAUYVI010000003">
    <property type="protein sequence ID" value="MDQ7248021.1"/>
    <property type="molecule type" value="Genomic_DNA"/>
</dbReference>
<dbReference type="PANTHER" id="PTHR38034:SF1">
    <property type="entry name" value="INNER MEMBRANE PROTEIN YPJD"/>
    <property type="match status" value="1"/>
</dbReference>
<comment type="caution">
    <text evidence="3">The sequence shown here is derived from an EMBL/GenBank/DDBJ whole genome shotgun (WGS) entry which is preliminary data.</text>
</comment>
<dbReference type="InterPro" id="IPR052372">
    <property type="entry name" value="YpjD/HemX"/>
</dbReference>
<keyword evidence="1" id="KW-0812">Transmembrane</keyword>
<sequence length="267" mass="27798">MQANLIPQLAALVAMLPLTAAAVAARLGRNLLLWLLLAAALVGPAALVASQISAGWQPGLSANLWAGVAATLLAFAALCLIRPGAYRLGALLLPYLALSAVLAIAFSSAPNAEGPVILTGTWFSLHVVLAVASYATLTLAAIAGTAVLLQERALKRRAMPGWTGRTLPPLAEAEAMQIRLLTWSAGLMAAALATGAANEVIETGQILALTHKILLAFLAFALIVALLLLHHRTGIRGRHAARWLLAGYLLLLLAYPGVKFVKDVLIG</sequence>
<keyword evidence="1" id="KW-0472">Membrane</keyword>
<name>A0ABU0YLY4_9PROT</name>
<proteinExistence type="predicted"/>
<protein>
    <submittedName>
        <fullName evidence="3">Cytochrome c biogenesis protein CcsA</fullName>
    </submittedName>
</protein>
<keyword evidence="1" id="KW-1133">Transmembrane helix</keyword>
<feature type="transmembrane region" description="Helical" evidence="1">
    <location>
        <begin position="241"/>
        <end position="258"/>
    </location>
</feature>
<evidence type="ECO:0000256" key="1">
    <source>
        <dbReference type="SAM" id="Phobius"/>
    </source>
</evidence>
<evidence type="ECO:0000313" key="3">
    <source>
        <dbReference type="EMBL" id="MDQ7248021.1"/>
    </source>
</evidence>
<feature type="transmembrane region" description="Helical" evidence="1">
    <location>
        <begin position="31"/>
        <end position="52"/>
    </location>
</feature>
<evidence type="ECO:0000313" key="4">
    <source>
        <dbReference type="Proteomes" id="UP001230156"/>
    </source>
</evidence>
<feature type="transmembrane region" description="Helical" evidence="1">
    <location>
        <begin position="64"/>
        <end position="81"/>
    </location>
</feature>
<evidence type="ECO:0000259" key="2">
    <source>
        <dbReference type="Pfam" id="PF01578"/>
    </source>
</evidence>
<accession>A0ABU0YLY4</accession>
<dbReference type="Proteomes" id="UP001230156">
    <property type="component" value="Unassembled WGS sequence"/>
</dbReference>
<dbReference type="PANTHER" id="PTHR38034">
    <property type="entry name" value="INNER MEMBRANE PROTEIN YPJD"/>
    <property type="match status" value="1"/>
</dbReference>
<reference evidence="4" key="1">
    <citation type="submission" date="2023-08" db="EMBL/GenBank/DDBJ databases">
        <title>Rhodospirillaceae gen. nov., a novel taxon isolated from the Yangtze River Yuezi River estuary sludge.</title>
        <authorList>
            <person name="Ruan L."/>
        </authorList>
    </citation>
    <scope>NUCLEOTIDE SEQUENCE [LARGE SCALE GENOMIC DNA]</scope>
    <source>
        <strain evidence="4">R-7</strain>
    </source>
</reference>
<dbReference type="Pfam" id="PF01578">
    <property type="entry name" value="Cytochrom_C_asm"/>
    <property type="match status" value="1"/>
</dbReference>
<feature type="transmembrane region" description="Helical" evidence="1">
    <location>
        <begin position="127"/>
        <end position="149"/>
    </location>
</feature>
<gene>
    <name evidence="3" type="primary">ccsA</name>
    <name evidence="3" type="ORF">Q8A70_10110</name>
</gene>
<organism evidence="3 4">
    <name type="scientific">Dongia sedimenti</name>
    <dbReference type="NCBI Taxonomy" id="3064282"/>
    <lineage>
        <taxon>Bacteria</taxon>
        <taxon>Pseudomonadati</taxon>
        <taxon>Pseudomonadota</taxon>
        <taxon>Alphaproteobacteria</taxon>
        <taxon>Rhodospirillales</taxon>
        <taxon>Dongiaceae</taxon>
        <taxon>Dongia</taxon>
    </lineage>
</organism>
<feature type="transmembrane region" description="Helical" evidence="1">
    <location>
        <begin position="209"/>
        <end position="229"/>
    </location>
</feature>
<dbReference type="RefSeq" id="WP_379955465.1">
    <property type="nucleotide sequence ID" value="NZ_JAUYVI010000003.1"/>
</dbReference>
<feature type="domain" description="Cytochrome c assembly protein" evidence="2">
    <location>
        <begin position="88"/>
        <end position="264"/>
    </location>
</feature>
<dbReference type="InterPro" id="IPR002541">
    <property type="entry name" value="Cyt_c_assembly"/>
</dbReference>
<feature type="transmembrane region" description="Helical" evidence="1">
    <location>
        <begin position="88"/>
        <end position="107"/>
    </location>
</feature>
<feature type="transmembrane region" description="Helical" evidence="1">
    <location>
        <begin position="6"/>
        <end position="24"/>
    </location>
</feature>